<proteinExistence type="predicted"/>
<gene>
    <name evidence="3" type="ORF">FUA24_12490</name>
</gene>
<evidence type="ECO:0000313" key="4">
    <source>
        <dbReference type="Proteomes" id="UP000323930"/>
    </source>
</evidence>
<dbReference type="SUPFAM" id="SSF46894">
    <property type="entry name" value="C-terminal effector domain of the bipartite response regulators"/>
    <property type="match status" value="1"/>
</dbReference>
<dbReference type="InterPro" id="IPR011990">
    <property type="entry name" value="TPR-like_helical_dom_sf"/>
</dbReference>
<evidence type="ECO:0000256" key="1">
    <source>
        <dbReference type="PROSITE-ProRule" id="PRU00339"/>
    </source>
</evidence>
<feature type="transmembrane region" description="Helical" evidence="2">
    <location>
        <begin position="319"/>
        <end position="339"/>
    </location>
</feature>
<dbReference type="Proteomes" id="UP000323930">
    <property type="component" value="Unassembled WGS sequence"/>
</dbReference>
<dbReference type="SUPFAM" id="SSF48452">
    <property type="entry name" value="TPR-like"/>
    <property type="match status" value="2"/>
</dbReference>
<keyword evidence="1" id="KW-0802">TPR repeat</keyword>
<keyword evidence="2" id="KW-0812">Transmembrane</keyword>
<dbReference type="AlphaFoldDB" id="A0A5D0HS17"/>
<dbReference type="Gene3D" id="1.25.40.10">
    <property type="entry name" value="Tetratricopeptide repeat domain"/>
    <property type="match status" value="2"/>
</dbReference>
<evidence type="ECO:0000313" key="3">
    <source>
        <dbReference type="EMBL" id="TYA74153.1"/>
    </source>
</evidence>
<dbReference type="OrthoDB" id="614964at2"/>
<feature type="repeat" description="TPR" evidence="1">
    <location>
        <begin position="201"/>
        <end position="234"/>
    </location>
</feature>
<dbReference type="InterPro" id="IPR016032">
    <property type="entry name" value="Sig_transdc_resp-reg_C-effctor"/>
</dbReference>
<keyword evidence="2" id="KW-0472">Membrane</keyword>
<dbReference type="InterPro" id="IPR019734">
    <property type="entry name" value="TPR_rpt"/>
</dbReference>
<dbReference type="SMART" id="SM00028">
    <property type="entry name" value="TPR"/>
    <property type="match status" value="3"/>
</dbReference>
<sequence>MQRARGVSKKNPQRSLKIARTCLEYFEAKNDTAMISKCLMDMSETQKVIGKYSLAFDNLWEAQYLSNFTNYDNTKQEVHIRLAKLYALFNMDKESMEHFQASLAISKDLYFEDESNTRPLVSSYMNLALRERLQGNYFEALKYLDSCLINDEIVENKHVDMPFLDAERGYVMLKLDRLNEASKYLHSSFKHTKDVDVPYRTNINMFLGELYERKGELDSAVFYFNKSLNLIELRNYRSDLKADVLFKLSNVFFKKNLDTKAYLYSVKSQVVSDSLMDIKNQTNSELFEIKNTYLKSISEKNAQLAKQQNEIAENKEIQWRLKMISAFAILLVIVLSIIYRMRMKLKRTLMAKREAEITSELKEEQNRTEIAAKSKELTSYALQLIDKEKDIDELLDVLKKESPSNYKSMSYRYKKGAKDLWDSFNLRFTEVNDEFYTKLKEKHPDLSITERKHCALIKLKFGTKEMARILNIVPHSIHISRSRIRKKIGLQRNDSLEDYIANL</sequence>
<evidence type="ECO:0000256" key="2">
    <source>
        <dbReference type="SAM" id="Phobius"/>
    </source>
</evidence>
<organism evidence="3 4">
    <name type="scientific">Seonamhaeicola marinus</name>
    <dbReference type="NCBI Taxonomy" id="1912246"/>
    <lineage>
        <taxon>Bacteria</taxon>
        <taxon>Pseudomonadati</taxon>
        <taxon>Bacteroidota</taxon>
        <taxon>Flavobacteriia</taxon>
        <taxon>Flavobacteriales</taxon>
        <taxon>Flavobacteriaceae</taxon>
    </lineage>
</organism>
<dbReference type="GO" id="GO:0006355">
    <property type="term" value="P:regulation of DNA-templated transcription"/>
    <property type="evidence" value="ECO:0007669"/>
    <property type="project" value="InterPro"/>
</dbReference>
<dbReference type="GO" id="GO:0003677">
    <property type="term" value="F:DNA binding"/>
    <property type="evidence" value="ECO:0007669"/>
    <property type="project" value="InterPro"/>
</dbReference>
<reference evidence="3 4" key="1">
    <citation type="submission" date="2019-08" db="EMBL/GenBank/DDBJ databases">
        <title>Seonamhaeicola sediminis sp. nov., isolated from marine sediment.</title>
        <authorList>
            <person name="Cao W.R."/>
        </authorList>
    </citation>
    <scope>NUCLEOTIDE SEQUENCE [LARGE SCALE GENOMIC DNA]</scope>
    <source>
        <strain evidence="3 4">B011</strain>
    </source>
</reference>
<dbReference type="EMBL" id="VSDQ01000679">
    <property type="protein sequence ID" value="TYA74153.1"/>
    <property type="molecule type" value="Genomic_DNA"/>
</dbReference>
<comment type="caution">
    <text evidence="3">The sequence shown here is derived from an EMBL/GenBank/DDBJ whole genome shotgun (WGS) entry which is preliminary data.</text>
</comment>
<keyword evidence="4" id="KW-1185">Reference proteome</keyword>
<accession>A0A5D0HS17</accession>
<keyword evidence="2" id="KW-1133">Transmembrane helix</keyword>
<dbReference type="PROSITE" id="PS50005">
    <property type="entry name" value="TPR"/>
    <property type="match status" value="1"/>
</dbReference>
<name>A0A5D0HS17_9FLAO</name>
<protein>
    <recommendedName>
        <fullName evidence="5">Tetratricopeptide repeat protein</fullName>
    </recommendedName>
</protein>
<evidence type="ECO:0008006" key="5">
    <source>
        <dbReference type="Google" id="ProtNLM"/>
    </source>
</evidence>